<comment type="caution">
    <text evidence="2">The sequence shown here is derived from an EMBL/GenBank/DDBJ whole genome shotgun (WGS) entry which is preliminary data.</text>
</comment>
<evidence type="ECO:0000256" key="1">
    <source>
        <dbReference type="SAM" id="MobiDB-lite"/>
    </source>
</evidence>
<sequence>MGGLIHWQDERCGGDCRQTWTSAFVSLATQVITSTTHVHISPDRLAQRRATIVRRQVVHITPFSIDIPSFLHNHPFHQQTITLIQVTNSLKLLFRHDATPLRRGDDRSCSVHHPSIHLFRRSELSTTQFDPLPQDTAPISKRIQSNSENRSATESESDFVGTRVAQRTVRESGVDGMKGRHGVSDES</sequence>
<evidence type="ECO:0000313" key="2">
    <source>
        <dbReference type="EMBL" id="KAK2956570.1"/>
    </source>
</evidence>
<organism evidence="2 3">
    <name type="scientific">Blattamonas nauphoetae</name>
    <dbReference type="NCBI Taxonomy" id="2049346"/>
    <lineage>
        <taxon>Eukaryota</taxon>
        <taxon>Metamonada</taxon>
        <taxon>Preaxostyla</taxon>
        <taxon>Oxymonadida</taxon>
        <taxon>Blattamonas</taxon>
    </lineage>
</organism>
<evidence type="ECO:0000313" key="3">
    <source>
        <dbReference type="Proteomes" id="UP001281761"/>
    </source>
</evidence>
<name>A0ABQ9XYJ4_9EUKA</name>
<dbReference type="Proteomes" id="UP001281761">
    <property type="component" value="Unassembled WGS sequence"/>
</dbReference>
<proteinExistence type="predicted"/>
<accession>A0ABQ9XYJ4</accession>
<feature type="region of interest" description="Disordered" evidence="1">
    <location>
        <begin position="127"/>
        <end position="187"/>
    </location>
</feature>
<feature type="compositionally biased region" description="Polar residues" evidence="1">
    <location>
        <begin position="142"/>
        <end position="154"/>
    </location>
</feature>
<protein>
    <submittedName>
        <fullName evidence="2">Uncharacterized protein</fullName>
    </submittedName>
</protein>
<keyword evidence="3" id="KW-1185">Reference proteome</keyword>
<reference evidence="2 3" key="1">
    <citation type="journal article" date="2022" name="bioRxiv">
        <title>Genomics of Preaxostyla Flagellates Illuminates Evolutionary Transitions and the Path Towards Mitochondrial Loss.</title>
        <authorList>
            <person name="Novak L.V.F."/>
            <person name="Treitli S.C."/>
            <person name="Pyrih J."/>
            <person name="Halakuc P."/>
            <person name="Pipaliya S.V."/>
            <person name="Vacek V."/>
            <person name="Brzon O."/>
            <person name="Soukal P."/>
            <person name="Eme L."/>
            <person name="Dacks J.B."/>
            <person name="Karnkowska A."/>
            <person name="Elias M."/>
            <person name="Hampl V."/>
        </authorList>
    </citation>
    <scope>NUCLEOTIDE SEQUENCE [LARGE SCALE GENOMIC DNA]</scope>
    <source>
        <strain evidence="2">NAU3</strain>
        <tissue evidence="2">Gut</tissue>
    </source>
</reference>
<dbReference type="EMBL" id="JARBJD010000054">
    <property type="protein sequence ID" value="KAK2956570.1"/>
    <property type="molecule type" value="Genomic_DNA"/>
</dbReference>
<gene>
    <name evidence="2" type="ORF">BLNAU_8410</name>
</gene>